<evidence type="ECO:0000259" key="4">
    <source>
        <dbReference type="Pfam" id="PF00117"/>
    </source>
</evidence>
<dbReference type="Gene3D" id="3.40.50.880">
    <property type="match status" value="1"/>
</dbReference>
<dbReference type="GO" id="GO:0046900">
    <property type="term" value="P:tetrahydrofolylpolyglutamate metabolic process"/>
    <property type="evidence" value="ECO:0007669"/>
    <property type="project" value="TreeGrafter"/>
</dbReference>
<dbReference type="Proteomes" id="UP000594262">
    <property type="component" value="Unplaced"/>
</dbReference>
<feature type="domain" description="Glutamine amidotransferase" evidence="4">
    <location>
        <begin position="118"/>
        <end position="289"/>
    </location>
</feature>
<dbReference type="Pfam" id="PF00117">
    <property type="entry name" value="GATase"/>
    <property type="match status" value="1"/>
</dbReference>
<feature type="active site" description="Proton donor" evidence="1">
    <location>
        <position position="281"/>
    </location>
</feature>
<evidence type="ECO:0000256" key="1">
    <source>
        <dbReference type="PIRSR" id="PIRSR615527-1"/>
    </source>
</evidence>
<feature type="chain" id="PRO_5029794157" description="folate gamma-glutamyl hydrolase" evidence="3">
    <location>
        <begin position="25"/>
        <end position="374"/>
    </location>
</feature>
<feature type="signal peptide" evidence="3">
    <location>
        <begin position="1"/>
        <end position="24"/>
    </location>
</feature>
<comment type="catalytic activity">
    <reaction evidence="2">
        <text>(6S)-5,6,7,8-tetrahydrofolyl-(gamma-L-Glu)(n) + (n-1) H2O = (6S)-5,6,7,8-tetrahydrofolate + (n-1) L-glutamate</text>
        <dbReference type="Rhea" id="RHEA:56784"/>
        <dbReference type="Rhea" id="RHEA-COMP:14738"/>
        <dbReference type="ChEBI" id="CHEBI:15377"/>
        <dbReference type="ChEBI" id="CHEBI:29985"/>
        <dbReference type="ChEBI" id="CHEBI:57453"/>
        <dbReference type="ChEBI" id="CHEBI:141005"/>
        <dbReference type="EC" id="3.4.19.9"/>
    </reaction>
</comment>
<dbReference type="EnsemblMetazoa" id="CLYHEMT000350.1">
    <property type="protein sequence ID" value="CLYHEMP000350.1"/>
    <property type="gene ID" value="CLYHEMG000350"/>
</dbReference>
<dbReference type="PROSITE" id="PS51275">
    <property type="entry name" value="PEPTIDASE_C26_GGH"/>
    <property type="match status" value="1"/>
</dbReference>
<evidence type="ECO:0000313" key="6">
    <source>
        <dbReference type="Proteomes" id="UP000594262"/>
    </source>
</evidence>
<dbReference type="RefSeq" id="XP_066919217.1">
    <property type="nucleotide sequence ID" value="XM_067063116.1"/>
</dbReference>
<evidence type="ECO:0000256" key="2">
    <source>
        <dbReference type="PROSITE-ProRule" id="PRU00607"/>
    </source>
</evidence>
<dbReference type="OrthoDB" id="6021048at2759"/>
<reference evidence="5" key="1">
    <citation type="submission" date="2021-01" db="UniProtKB">
        <authorList>
            <consortium name="EnsemblMetazoa"/>
        </authorList>
    </citation>
    <scope>IDENTIFICATION</scope>
</reference>
<dbReference type="InterPro" id="IPR029062">
    <property type="entry name" value="Class_I_gatase-like"/>
</dbReference>
<dbReference type="InterPro" id="IPR017926">
    <property type="entry name" value="GATASE"/>
</dbReference>
<dbReference type="GO" id="GO:0034722">
    <property type="term" value="F:gamma-glutamyl-peptidase activity"/>
    <property type="evidence" value="ECO:0007669"/>
    <property type="project" value="UniProtKB-UniRule"/>
</dbReference>
<dbReference type="PROSITE" id="PS51273">
    <property type="entry name" value="GATASE_TYPE_1"/>
    <property type="match status" value="1"/>
</dbReference>
<protein>
    <recommendedName>
        <fullName evidence="2">folate gamma-glutamyl hydrolase</fullName>
        <ecNumber evidence="2">3.4.19.9</ecNumber>
    </recommendedName>
</protein>
<dbReference type="SUPFAM" id="SSF52317">
    <property type="entry name" value="Class I glutamine amidotransferase-like"/>
    <property type="match status" value="1"/>
</dbReference>
<keyword evidence="6" id="KW-1185">Reference proteome</keyword>
<feature type="active site" evidence="2">
    <location>
        <position position="281"/>
    </location>
</feature>
<organism evidence="5 6">
    <name type="scientific">Clytia hemisphaerica</name>
    <dbReference type="NCBI Taxonomy" id="252671"/>
    <lineage>
        <taxon>Eukaryota</taxon>
        <taxon>Metazoa</taxon>
        <taxon>Cnidaria</taxon>
        <taxon>Hydrozoa</taxon>
        <taxon>Hydroidolina</taxon>
        <taxon>Leptothecata</taxon>
        <taxon>Obeliida</taxon>
        <taxon>Clytiidae</taxon>
        <taxon>Clytia</taxon>
    </lineage>
</organism>
<keyword evidence="2" id="KW-0378">Hydrolase</keyword>
<sequence length="374" mass="42965">MHWQTCFYAIFLIWCISLLPGNKSEDLKRKKRESKKSNGYPNLSSFPTNFFTETYKKFVNNRPIIGIIPMPMDGDKLLVENPTAYLKEYFGGSFVKLIEMGGGKAIPLTEDLMFNKRKLRKLLKSINGVLIPGGDGDLADSGFSIISQEVVEYSRKQAKKGIPYPVLGICRGSQMIMQLGSEEEILRPSDSSNLTLPLTLTKDARDSQIFGHATEDLLRVVQEKPITFNAHIYSVLYETFEQHPELQKQFRVTSTNFDRRGIKFISTYEDKFAPIFGLQWHPEKSLFVHNPVQAVDHSIFAIAVAQYISNVFMGFARQNPNQFKTRREEEKHLIYNTLPLYVGNVTETPYEQIYMFPLFSPKLVNRKVKIPLQR</sequence>
<dbReference type="AlphaFoldDB" id="A0A7M5URR9"/>
<evidence type="ECO:0000256" key="3">
    <source>
        <dbReference type="SAM" id="SignalP"/>
    </source>
</evidence>
<evidence type="ECO:0000313" key="5">
    <source>
        <dbReference type="EnsemblMetazoa" id="CLYHEMP000350.1"/>
    </source>
</evidence>
<dbReference type="EC" id="3.4.19.9" evidence="2"/>
<dbReference type="PANTHER" id="PTHR11315">
    <property type="entry name" value="PROTEASE FAMILY C26 GAMMA-GLUTAMYL HYDROLASE"/>
    <property type="match status" value="1"/>
</dbReference>
<dbReference type="InterPro" id="IPR015527">
    <property type="entry name" value="Pept_C26_g-glut_hydrolase"/>
</dbReference>
<dbReference type="GeneID" id="136806524"/>
<name>A0A7M5URR9_9CNID</name>
<dbReference type="GO" id="GO:0005773">
    <property type="term" value="C:vacuole"/>
    <property type="evidence" value="ECO:0007669"/>
    <property type="project" value="TreeGrafter"/>
</dbReference>
<accession>A0A7M5URR9</accession>
<keyword evidence="3" id="KW-0732">Signal</keyword>
<proteinExistence type="predicted"/>
<feature type="active site" description="Nucleophile" evidence="1 2">
    <location>
        <position position="170"/>
    </location>
</feature>
<dbReference type="PANTHER" id="PTHR11315:SF0">
    <property type="entry name" value="FOLATE GAMMA-GLUTAMYL HYDROLASE"/>
    <property type="match status" value="1"/>
</dbReference>